<dbReference type="PATRIC" id="fig|1441730.3.peg.1949"/>
<dbReference type="Proteomes" id="UP000053060">
    <property type="component" value="Unassembled WGS sequence"/>
</dbReference>
<organism evidence="2 3">
    <name type="scientific">Rhodococcus pyridinivorans KG-16</name>
    <dbReference type="NCBI Taxonomy" id="1441730"/>
    <lineage>
        <taxon>Bacteria</taxon>
        <taxon>Bacillati</taxon>
        <taxon>Actinomycetota</taxon>
        <taxon>Actinomycetes</taxon>
        <taxon>Mycobacteriales</taxon>
        <taxon>Nocardiaceae</taxon>
        <taxon>Rhodococcus</taxon>
    </lineage>
</organism>
<reference evidence="2 3" key="2">
    <citation type="journal article" date="2016" name="Genome Announc.">
        <title>Draft Genome Sequence of a Versatile Hydrocarbon-Degrading Bacterium, Rhodococcus pyridinivorans Strain KG-16, Collected from Oil Fields in India.</title>
        <authorList>
            <person name="Aggarwal R.K."/>
            <person name="Dawar C."/>
            <person name="Phanindranath R."/>
            <person name="Mutnuri L."/>
            <person name="Dayal A.M."/>
        </authorList>
    </citation>
    <scope>NUCLEOTIDE SEQUENCE [LARGE SCALE GENOMIC DNA]</scope>
    <source>
        <strain evidence="2 3">KG-16</strain>
    </source>
</reference>
<reference evidence="3" key="1">
    <citation type="submission" date="2015-01" db="EMBL/GenBank/DDBJ databases">
        <title>Draft genome sequence of Rhodococcus pyridinivorans strain KG-16, a hydrocarbon-degrading bacterium.</title>
        <authorList>
            <person name="Aggarwal R.K."/>
            <person name="Dawar C."/>
        </authorList>
    </citation>
    <scope>NUCLEOTIDE SEQUENCE [LARGE SCALE GENOMIC DNA]</scope>
    <source>
        <strain evidence="3">KG-16</strain>
    </source>
</reference>
<name>A0A0V9ULG3_9NOCA</name>
<evidence type="ECO:0000313" key="3">
    <source>
        <dbReference type="Proteomes" id="UP000053060"/>
    </source>
</evidence>
<feature type="region of interest" description="Disordered" evidence="1">
    <location>
        <begin position="1"/>
        <end position="23"/>
    </location>
</feature>
<evidence type="ECO:0000313" key="2">
    <source>
        <dbReference type="EMBL" id="KSZ58833.1"/>
    </source>
</evidence>
<evidence type="ECO:0000256" key="1">
    <source>
        <dbReference type="SAM" id="MobiDB-lite"/>
    </source>
</evidence>
<dbReference type="RefSeq" id="WP_060651624.1">
    <property type="nucleotide sequence ID" value="NZ_AZXY01000004.1"/>
</dbReference>
<dbReference type="EMBL" id="AZXY01000004">
    <property type="protein sequence ID" value="KSZ58833.1"/>
    <property type="molecule type" value="Genomic_DNA"/>
</dbReference>
<proteinExistence type="predicted"/>
<gene>
    <name evidence="2" type="ORF">Z045_09370</name>
</gene>
<sequence length="400" mass="44145">MSEADRPHLPGRDDAPGRDIPSVDRRTRIAGQVRRWCETGSIEGTRPPLSDGAAVALAAGHLDESARAVLTNRRRVGRRLPTLDGFGELRRLSDEHARLRARIDGLRPGAARLALEYRANELGKRVRAARQTVVHSPLHYAQGVRAVRRDRRDGLHLEIEQREALFAALQRTPAPLPVAPVEQARGVVLGVAVDRVGRWSERTPLAEAGRRVAERLGREVPSGDDRFVDRYDTLLFLAGSLYDRIEASAAWRSGYFEVQRAQLDLAEELTQIAVDTVALRDLLDELQTAIRSAPEVRSGLESRVAALEPVWDQILARVTALARIGDLLTRAEDHLHLAHIAQRTASLDERIDDLIGRSGARELSAENTDFVGDQLGAAAEPMVALRSALWTDIAELTAKE</sequence>
<comment type="caution">
    <text evidence="2">The sequence shown here is derived from an EMBL/GenBank/DDBJ whole genome shotgun (WGS) entry which is preliminary data.</text>
</comment>
<dbReference type="AlphaFoldDB" id="A0A0V9ULG3"/>
<protein>
    <submittedName>
        <fullName evidence="2">Uncharacterized protein</fullName>
    </submittedName>
</protein>
<accession>A0A0V9ULG3</accession>